<dbReference type="Pfam" id="PF02698">
    <property type="entry name" value="DUF218"/>
    <property type="match status" value="1"/>
</dbReference>
<gene>
    <name evidence="2" type="ORF">G3576_23470</name>
</gene>
<reference evidence="2 3" key="2">
    <citation type="submission" date="2020-03" db="EMBL/GenBank/DDBJ databases">
        <title>Roseomonas stagni sp. nov., isolated from pond water in Japan.</title>
        <authorList>
            <person name="Furuhata K."/>
            <person name="Miyamoto H."/>
            <person name="Goto K."/>
        </authorList>
    </citation>
    <scope>NUCLEOTIDE SEQUENCE [LARGE SCALE GENOMIC DNA]</scope>
    <source>
        <strain evidence="2 3">PeD5</strain>
    </source>
</reference>
<dbReference type="GO" id="GO:0000270">
    <property type="term" value="P:peptidoglycan metabolic process"/>
    <property type="evidence" value="ECO:0007669"/>
    <property type="project" value="TreeGrafter"/>
</dbReference>
<evidence type="ECO:0000313" key="3">
    <source>
        <dbReference type="Proteomes" id="UP000475385"/>
    </source>
</evidence>
<dbReference type="PANTHER" id="PTHR30336:SF4">
    <property type="entry name" value="ENVELOPE BIOGENESIS FACTOR ELYC"/>
    <property type="match status" value="1"/>
</dbReference>
<dbReference type="InterPro" id="IPR003848">
    <property type="entry name" value="DUF218"/>
</dbReference>
<dbReference type="RefSeq" id="WP_164696908.1">
    <property type="nucleotide sequence ID" value="NZ_JAAIKB010000012.1"/>
</dbReference>
<keyword evidence="3" id="KW-1185">Reference proteome</keyword>
<dbReference type="PANTHER" id="PTHR30336">
    <property type="entry name" value="INNER MEMBRANE PROTEIN, PROBABLE PERMEASE"/>
    <property type="match status" value="1"/>
</dbReference>
<feature type="domain" description="DUF218" evidence="1">
    <location>
        <begin position="42"/>
        <end position="162"/>
    </location>
</feature>
<dbReference type="InterPro" id="IPR051599">
    <property type="entry name" value="Cell_Envelope_Assoc"/>
</dbReference>
<dbReference type="GO" id="GO:0043164">
    <property type="term" value="P:Gram-negative-bacterium-type cell wall biogenesis"/>
    <property type="evidence" value="ECO:0007669"/>
    <property type="project" value="TreeGrafter"/>
</dbReference>
<dbReference type="GO" id="GO:0005886">
    <property type="term" value="C:plasma membrane"/>
    <property type="evidence" value="ECO:0007669"/>
    <property type="project" value="TreeGrafter"/>
</dbReference>
<dbReference type="Gene3D" id="3.40.50.620">
    <property type="entry name" value="HUPs"/>
    <property type="match status" value="1"/>
</dbReference>
<reference evidence="2 3" key="1">
    <citation type="submission" date="2020-02" db="EMBL/GenBank/DDBJ databases">
        <authorList>
            <person name="Kim H.M."/>
            <person name="Jeon C.O."/>
        </authorList>
    </citation>
    <scope>NUCLEOTIDE SEQUENCE [LARGE SCALE GENOMIC DNA]</scope>
    <source>
        <strain evidence="2 3">PeD5</strain>
    </source>
</reference>
<organism evidence="2 3">
    <name type="scientific">Falsiroseomonas algicola</name>
    <dbReference type="NCBI Taxonomy" id="2716930"/>
    <lineage>
        <taxon>Bacteria</taxon>
        <taxon>Pseudomonadati</taxon>
        <taxon>Pseudomonadota</taxon>
        <taxon>Alphaproteobacteria</taxon>
        <taxon>Acetobacterales</taxon>
        <taxon>Roseomonadaceae</taxon>
        <taxon>Falsiroseomonas</taxon>
    </lineage>
</organism>
<evidence type="ECO:0000313" key="2">
    <source>
        <dbReference type="EMBL" id="NGM22991.1"/>
    </source>
</evidence>
<comment type="caution">
    <text evidence="2">The sequence shown here is derived from an EMBL/GenBank/DDBJ whole genome shotgun (WGS) entry which is preliminary data.</text>
</comment>
<protein>
    <submittedName>
        <fullName evidence="2">YdcF family protein</fullName>
    </submittedName>
</protein>
<dbReference type="InterPro" id="IPR014729">
    <property type="entry name" value="Rossmann-like_a/b/a_fold"/>
</dbReference>
<sequence>MRRRLLRLGVAGLVALLALGLGFQAFLGAVRALPDPAAAPADAIVVLTGGAERVETALRLLDAGAAPLLLVSGAHATLTLPELARVHGRAPGSLAGRVMLGHAAATTIGNAAEAAAFAQARGIRSIRLVTAAYHMPRAMLEFRRALPGVDLQPHPVRPASFAALPRGRRWALMLGEFVKYGTAAAGLTRYLPARESARR</sequence>
<dbReference type="AlphaFoldDB" id="A0A6M1LRC7"/>
<dbReference type="EMBL" id="JAAIKB010000012">
    <property type="protein sequence ID" value="NGM22991.1"/>
    <property type="molecule type" value="Genomic_DNA"/>
</dbReference>
<proteinExistence type="predicted"/>
<evidence type="ECO:0000259" key="1">
    <source>
        <dbReference type="Pfam" id="PF02698"/>
    </source>
</evidence>
<dbReference type="CDD" id="cd06259">
    <property type="entry name" value="YdcF-like"/>
    <property type="match status" value="1"/>
</dbReference>
<name>A0A6M1LRC7_9PROT</name>
<dbReference type="Proteomes" id="UP000475385">
    <property type="component" value="Unassembled WGS sequence"/>
</dbReference>
<accession>A0A6M1LRC7</accession>